<keyword evidence="7" id="KW-1185">Reference proteome</keyword>
<comment type="caution">
    <text evidence="6">The sequence shown here is derived from an EMBL/GenBank/DDBJ whole genome shotgun (WGS) entry which is preliminary data.</text>
</comment>
<accession>A0A2K2U7N2</accession>
<evidence type="ECO:0000259" key="4">
    <source>
        <dbReference type="Pfam" id="PF03486"/>
    </source>
</evidence>
<dbReference type="SUPFAM" id="SSF51905">
    <property type="entry name" value="FAD/NAD(P)-binding domain"/>
    <property type="match status" value="1"/>
</dbReference>
<evidence type="ECO:0000313" key="6">
    <source>
        <dbReference type="EMBL" id="PNV66345.1"/>
    </source>
</evidence>
<dbReference type="Proteomes" id="UP000236488">
    <property type="component" value="Unassembled WGS sequence"/>
</dbReference>
<evidence type="ECO:0000259" key="5">
    <source>
        <dbReference type="Pfam" id="PF22780"/>
    </source>
</evidence>
<dbReference type="Pfam" id="PF03486">
    <property type="entry name" value="HI0933_like"/>
    <property type="match status" value="1"/>
</dbReference>
<keyword evidence="3" id="KW-0274">FAD</keyword>
<dbReference type="InterPro" id="IPR004792">
    <property type="entry name" value="BaiN-like"/>
</dbReference>
<feature type="domain" description="RsdA/BaiN/AoA(So)-like insert" evidence="5">
    <location>
        <begin position="230"/>
        <end position="378"/>
    </location>
</feature>
<gene>
    <name evidence="6" type="ORF">C2L80_02005</name>
</gene>
<dbReference type="InterPro" id="IPR055178">
    <property type="entry name" value="RsdA/BaiN/AoA(So)-like_dom"/>
</dbReference>
<sequence length="454" mass="46808">MSRMETIAIIGGGAAGLAAAIAAARAVAPLGGATDTEVVVFESDERVGRSILATGNGRCNFSNAQVDAGEYRNAPFVAKTLDALAAHADPGASASRAASVASEVASTAGEASRSAANPAAGSPRASDPVHAFFADLGLMWREEGEGRLYPLANKASSVLDVLRGALAREGVRVECGRRATRIDAPERPGGRYHVRFEGGSVAHARAVIVATGGRTPRGLVPDALPFLPQRPVLGPLRTDTALVKPLNNIRVRCVATLAVPDGAPRAAEAGEILFRDYGVSGIAAFNLSRLARPGDVLLLDLVPQLDRRACERELRARRARLGAPVGEELLAGMLLPQVARAVFGQAGLRPEAPFADGDAPALAGALKGLALAVRGVGDARQCQATRGGLDVAAFDARTMEARRLPGLFAVGEALDVDAPCGGYNLHWAWASGIAAGRAAASALAKRAGREDSRA</sequence>
<organism evidence="6 7">
    <name type="scientific">Rubneribacter badeniensis</name>
    <dbReference type="NCBI Taxonomy" id="2070688"/>
    <lineage>
        <taxon>Bacteria</taxon>
        <taxon>Bacillati</taxon>
        <taxon>Actinomycetota</taxon>
        <taxon>Coriobacteriia</taxon>
        <taxon>Eggerthellales</taxon>
        <taxon>Eggerthellaceae</taxon>
        <taxon>Rubneribacter</taxon>
    </lineage>
</organism>
<dbReference type="Gene3D" id="1.10.8.260">
    <property type="entry name" value="HI0933 insert domain-like"/>
    <property type="match status" value="1"/>
</dbReference>
<reference evidence="6 7" key="1">
    <citation type="journal article" date="2018" name="Int. J. Syst. Evol. Microbiol.">
        <title>Rubneribacter badeniensis gen. nov., sp. nov. and Enteroscipio rubneri gen. nov., sp. nov., new members of the Eggerthellaceae isolated from human faeces.</title>
        <authorList>
            <person name="Danylec N."/>
            <person name="Gobl A."/>
            <person name="Stoll D.A."/>
            <person name="Hetzer B."/>
            <person name="Kulling S.E."/>
            <person name="Huch M."/>
        </authorList>
    </citation>
    <scope>NUCLEOTIDE SEQUENCE [LARGE SCALE GENOMIC DNA]</scope>
    <source>
        <strain evidence="6 7">ResAG-85</strain>
    </source>
</reference>
<dbReference type="EMBL" id="PPEL01000004">
    <property type="protein sequence ID" value="PNV66345.1"/>
    <property type="molecule type" value="Genomic_DNA"/>
</dbReference>
<name>A0A2K2U7N2_9ACTN</name>
<dbReference type="Gene3D" id="2.40.30.10">
    <property type="entry name" value="Translation factors"/>
    <property type="match status" value="1"/>
</dbReference>
<dbReference type="PANTHER" id="PTHR42887:SF2">
    <property type="entry name" value="OS12G0638800 PROTEIN"/>
    <property type="match status" value="1"/>
</dbReference>
<comment type="cofactor">
    <cofactor evidence="1">
        <name>FAD</name>
        <dbReference type="ChEBI" id="CHEBI:57692"/>
    </cofactor>
</comment>
<proteinExistence type="predicted"/>
<dbReference type="Gene3D" id="3.50.50.60">
    <property type="entry name" value="FAD/NAD(P)-binding domain"/>
    <property type="match status" value="2"/>
</dbReference>
<evidence type="ECO:0000256" key="1">
    <source>
        <dbReference type="ARBA" id="ARBA00001974"/>
    </source>
</evidence>
<dbReference type="PANTHER" id="PTHR42887">
    <property type="entry name" value="OS12G0638800 PROTEIN"/>
    <property type="match status" value="1"/>
</dbReference>
<evidence type="ECO:0000313" key="7">
    <source>
        <dbReference type="Proteomes" id="UP000236488"/>
    </source>
</evidence>
<feature type="domain" description="RsdA/BaiN/AoA(So)-like Rossmann fold-like" evidence="4">
    <location>
        <begin position="129"/>
        <end position="437"/>
    </location>
</feature>
<evidence type="ECO:0000256" key="3">
    <source>
        <dbReference type="ARBA" id="ARBA00022827"/>
    </source>
</evidence>
<dbReference type="InterPro" id="IPR023166">
    <property type="entry name" value="BaiN-like_dom_sf"/>
</dbReference>
<keyword evidence="2" id="KW-0285">Flavoprotein</keyword>
<dbReference type="InterPro" id="IPR057661">
    <property type="entry name" value="RsdA/BaiN/AoA(So)_Rossmann"/>
</dbReference>
<dbReference type="InterPro" id="IPR036188">
    <property type="entry name" value="FAD/NAD-bd_sf"/>
</dbReference>
<protein>
    <submittedName>
        <fullName evidence="6">FAD-dependent oxidoreductase</fullName>
    </submittedName>
</protein>
<dbReference type="AlphaFoldDB" id="A0A2K2U7N2"/>
<dbReference type="PRINTS" id="PR00368">
    <property type="entry name" value="FADPNR"/>
</dbReference>
<evidence type="ECO:0000256" key="2">
    <source>
        <dbReference type="ARBA" id="ARBA00022630"/>
    </source>
</evidence>
<dbReference type="SUPFAM" id="SSF160996">
    <property type="entry name" value="HI0933 insert domain-like"/>
    <property type="match status" value="1"/>
</dbReference>
<dbReference type="Pfam" id="PF22780">
    <property type="entry name" value="HI0933_like_1st"/>
    <property type="match status" value="1"/>
</dbReference>